<dbReference type="AlphaFoldDB" id="A0A6J7ERD8"/>
<dbReference type="GO" id="GO:0022857">
    <property type="term" value="F:transmembrane transporter activity"/>
    <property type="evidence" value="ECO:0007669"/>
    <property type="project" value="InterPro"/>
</dbReference>
<dbReference type="PANTHER" id="PTHR23513:SF18">
    <property type="entry name" value="INTEGRAL MEMBRANE PROTEIN"/>
    <property type="match status" value="1"/>
</dbReference>
<feature type="compositionally biased region" description="Low complexity" evidence="6">
    <location>
        <begin position="7"/>
        <end position="20"/>
    </location>
</feature>
<feature type="compositionally biased region" description="Basic and acidic residues" evidence="6">
    <location>
        <begin position="420"/>
        <end position="434"/>
    </location>
</feature>
<proteinExistence type="predicted"/>
<evidence type="ECO:0000256" key="1">
    <source>
        <dbReference type="ARBA" id="ARBA00004651"/>
    </source>
</evidence>
<feature type="transmembrane region" description="Helical" evidence="7">
    <location>
        <begin position="228"/>
        <end position="253"/>
    </location>
</feature>
<evidence type="ECO:0000256" key="3">
    <source>
        <dbReference type="ARBA" id="ARBA00022692"/>
    </source>
</evidence>
<dbReference type="SUPFAM" id="SSF103473">
    <property type="entry name" value="MFS general substrate transporter"/>
    <property type="match status" value="1"/>
</dbReference>
<dbReference type="Gene3D" id="1.20.1250.20">
    <property type="entry name" value="MFS general substrate transporter like domains"/>
    <property type="match status" value="1"/>
</dbReference>
<feature type="transmembrane region" description="Helical" evidence="7">
    <location>
        <begin position="160"/>
        <end position="182"/>
    </location>
</feature>
<dbReference type="InterPro" id="IPR036259">
    <property type="entry name" value="MFS_trans_sf"/>
</dbReference>
<keyword evidence="4 7" id="KW-1133">Transmembrane helix</keyword>
<feature type="region of interest" description="Disordered" evidence="6">
    <location>
        <begin position="1"/>
        <end position="20"/>
    </location>
</feature>
<protein>
    <submittedName>
        <fullName evidence="8">Unannotated protein</fullName>
    </submittedName>
</protein>
<keyword evidence="2" id="KW-1003">Cell membrane</keyword>
<dbReference type="PANTHER" id="PTHR23513">
    <property type="entry name" value="INTEGRAL MEMBRANE EFFLUX PROTEIN-RELATED"/>
    <property type="match status" value="1"/>
</dbReference>
<feature type="transmembrane region" description="Helical" evidence="7">
    <location>
        <begin position="65"/>
        <end position="87"/>
    </location>
</feature>
<dbReference type="Pfam" id="PF07690">
    <property type="entry name" value="MFS_1"/>
    <property type="match status" value="1"/>
</dbReference>
<evidence type="ECO:0000256" key="2">
    <source>
        <dbReference type="ARBA" id="ARBA00022475"/>
    </source>
</evidence>
<evidence type="ECO:0000256" key="5">
    <source>
        <dbReference type="ARBA" id="ARBA00023136"/>
    </source>
</evidence>
<dbReference type="EMBL" id="CAFBLP010000046">
    <property type="protein sequence ID" value="CAB4883750.1"/>
    <property type="molecule type" value="Genomic_DNA"/>
</dbReference>
<evidence type="ECO:0000313" key="8">
    <source>
        <dbReference type="EMBL" id="CAB4883750.1"/>
    </source>
</evidence>
<sequence>MRVSRTAGVPGARIRRPAPAGPRISPFTRLARVQAISAAGDGCLAVALAVSVFFGLSPTAARPKVLLFLLVTFIPFVVVAPMIGPLVDRVAGGRRLVMQVVALLRALSLLLMAFHLDDVLLYPIAFAALVLQKTQSISKSALVPSVVRHESDLVEANSKLGLVSGVFGFLGAAAAGVAKAIAGVEGCLIVGSVLFIGAFVMATLLPSEVVAAKKATAAERAELRSAGITLAASAMALMRASVGFCFFLLAFWLRSKEAGRALVGLSIAMVTVGVMIGNAIAPTVRKRIHEEPIFIGALGLTAAAGIGATLLGGVVSGVLLALGVNFAAALARLAFDSIVQRDAPDANHGRAFAQFETKFQLAWVLGGLPAVLFTPPGEVGFAIVGLIALFSAVTYVIGMRSVRAGKAVPETISKRARRRMVAEVERRKARREATPTRGAHRPLPPPQPDSRASRQDPPLTRRP</sequence>
<name>A0A6J7ERD8_9ZZZZ</name>
<feature type="transmembrane region" description="Helical" evidence="7">
    <location>
        <begin position="188"/>
        <end position="207"/>
    </location>
</feature>
<accession>A0A6J7ERD8</accession>
<keyword evidence="3 7" id="KW-0812">Transmembrane</keyword>
<dbReference type="GO" id="GO:0005886">
    <property type="term" value="C:plasma membrane"/>
    <property type="evidence" value="ECO:0007669"/>
    <property type="project" value="UniProtKB-SubCell"/>
</dbReference>
<evidence type="ECO:0000256" key="7">
    <source>
        <dbReference type="SAM" id="Phobius"/>
    </source>
</evidence>
<feature type="region of interest" description="Disordered" evidence="6">
    <location>
        <begin position="419"/>
        <end position="463"/>
    </location>
</feature>
<keyword evidence="5 7" id="KW-0472">Membrane</keyword>
<gene>
    <name evidence="8" type="ORF">UFOPK3376_01839</name>
</gene>
<feature type="transmembrane region" description="Helical" evidence="7">
    <location>
        <begin position="35"/>
        <end position="56"/>
    </location>
</feature>
<feature type="transmembrane region" description="Helical" evidence="7">
    <location>
        <begin position="107"/>
        <end position="131"/>
    </location>
</feature>
<feature type="transmembrane region" description="Helical" evidence="7">
    <location>
        <begin position="259"/>
        <end position="281"/>
    </location>
</feature>
<organism evidence="8">
    <name type="scientific">freshwater metagenome</name>
    <dbReference type="NCBI Taxonomy" id="449393"/>
    <lineage>
        <taxon>unclassified sequences</taxon>
        <taxon>metagenomes</taxon>
        <taxon>ecological metagenomes</taxon>
    </lineage>
</organism>
<reference evidence="8" key="1">
    <citation type="submission" date="2020-05" db="EMBL/GenBank/DDBJ databases">
        <authorList>
            <person name="Chiriac C."/>
            <person name="Salcher M."/>
            <person name="Ghai R."/>
            <person name="Kavagutti S V."/>
        </authorList>
    </citation>
    <scope>NUCLEOTIDE SEQUENCE</scope>
</reference>
<dbReference type="InterPro" id="IPR011701">
    <property type="entry name" value="MFS"/>
</dbReference>
<feature type="transmembrane region" description="Helical" evidence="7">
    <location>
        <begin position="293"/>
        <end position="311"/>
    </location>
</feature>
<comment type="subcellular location">
    <subcellularLocation>
        <location evidence="1">Cell membrane</location>
        <topology evidence="1">Multi-pass membrane protein</topology>
    </subcellularLocation>
</comment>
<evidence type="ECO:0000256" key="6">
    <source>
        <dbReference type="SAM" id="MobiDB-lite"/>
    </source>
</evidence>
<feature type="transmembrane region" description="Helical" evidence="7">
    <location>
        <begin position="379"/>
        <end position="397"/>
    </location>
</feature>
<evidence type="ECO:0000256" key="4">
    <source>
        <dbReference type="ARBA" id="ARBA00022989"/>
    </source>
</evidence>
<feature type="transmembrane region" description="Helical" evidence="7">
    <location>
        <begin position="317"/>
        <end position="335"/>
    </location>
</feature>